<dbReference type="PaxDb" id="44689-DDB0185583"/>
<comment type="caution">
    <text evidence="5">The sequence shown here is derived from an EMBL/GenBank/DDBJ whole genome shotgun (WGS) entry which is preliminary data.</text>
</comment>
<evidence type="ECO:0000313" key="5">
    <source>
        <dbReference type="EMBL" id="EAL65578.1"/>
    </source>
</evidence>
<keyword evidence="1" id="KW-0812">Transmembrane</keyword>
<evidence type="ECO:0000256" key="2">
    <source>
        <dbReference type="SAM" id="SignalP"/>
    </source>
</evidence>
<dbReference type="InterPro" id="IPR032675">
    <property type="entry name" value="LRR_dom_sf"/>
</dbReference>
<dbReference type="OMA" id="NTIACVI"/>
<evidence type="ECO:0000259" key="4">
    <source>
        <dbReference type="Pfam" id="PF22933"/>
    </source>
</evidence>
<dbReference type="EMBL" id="AAFI02000056">
    <property type="protein sequence ID" value="EAL65578.1"/>
    <property type="molecule type" value="Genomic_DNA"/>
</dbReference>
<evidence type="ECO:0000256" key="1">
    <source>
        <dbReference type="SAM" id="Phobius"/>
    </source>
</evidence>
<dbReference type="Proteomes" id="UP000002195">
    <property type="component" value="Unassembled WGS sequence"/>
</dbReference>
<accession>Q54QV2</accession>
<dbReference type="dictyBase" id="DDB_G0283623"/>
<dbReference type="InParanoid" id="Q54QV2"/>
<feature type="domain" description="ComC supersandwich" evidence="4">
    <location>
        <begin position="697"/>
        <end position="899"/>
    </location>
</feature>
<keyword evidence="6" id="KW-1185">Reference proteome</keyword>
<gene>
    <name evidence="5" type="ORF">DDB_G0283623</name>
</gene>
<dbReference type="GeneID" id="8624160"/>
<dbReference type="VEuPathDB" id="AmoebaDB:DDB_G0283623"/>
<evidence type="ECO:0000259" key="3">
    <source>
        <dbReference type="Pfam" id="PF01833"/>
    </source>
</evidence>
<dbReference type="Gene3D" id="3.80.10.10">
    <property type="entry name" value="Ribonuclease Inhibitor"/>
    <property type="match status" value="2"/>
</dbReference>
<organism evidence="5 6">
    <name type="scientific">Dictyostelium discoideum</name>
    <name type="common">Social amoeba</name>
    <dbReference type="NCBI Taxonomy" id="44689"/>
    <lineage>
        <taxon>Eukaryota</taxon>
        <taxon>Amoebozoa</taxon>
        <taxon>Evosea</taxon>
        <taxon>Eumycetozoa</taxon>
        <taxon>Dictyostelia</taxon>
        <taxon>Dictyosteliales</taxon>
        <taxon>Dictyosteliaceae</taxon>
        <taxon>Dictyostelium</taxon>
    </lineage>
</organism>
<keyword evidence="1" id="KW-0472">Membrane</keyword>
<name>Q54QV2_DICDI</name>
<feature type="chain" id="PRO_5004249301" evidence="2">
    <location>
        <begin position="22"/>
        <end position="969"/>
    </location>
</feature>
<dbReference type="KEGG" id="ddi:DDB_G0283623"/>
<dbReference type="PhylomeDB" id="Q54QV2"/>
<reference evidence="5 6" key="1">
    <citation type="journal article" date="2005" name="Nature">
        <title>The genome of the social amoeba Dictyostelium discoideum.</title>
        <authorList>
            <consortium name="The Dictyostelium discoideum Sequencing Consortium"/>
            <person name="Eichinger L."/>
            <person name="Pachebat J.A."/>
            <person name="Glockner G."/>
            <person name="Rajandream M.A."/>
            <person name="Sucgang R."/>
            <person name="Berriman M."/>
            <person name="Song J."/>
            <person name="Olsen R."/>
            <person name="Szafranski K."/>
            <person name="Xu Q."/>
            <person name="Tunggal B."/>
            <person name="Kummerfeld S."/>
            <person name="Madera M."/>
            <person name="Konfortov B.A."/>
            <person name="Rivero F."/>
            <person name="Bankier A.T."/>
            <person name="Lehmann R."/>
            <person name="Hamlin N."/>
            <person name="Davies R."/>
            <person name="Gaudet P."/>
            <person name="Fey P."/>
            <person name="Pilcher K."/>
            <person name="Chen G."/>
            <person name="Saunders D."/>
            <person name="Sodergren E."/>
            <person name="Davis P."/>
            <person name="Kerhornou A."/>
            <person name="Nie X."/>
            <person name="Hall N."/>
            <person name="Anjard C."/>
            <person name="Hemphill L."/>
            <person name="Bason N."/>
            <person name="Farbrother P."/>
            <person name="Desany B."/>
            <person name="Just E."/>
            <person name="Morio T."/>
            <person name="Rost R."/>
            <person name="Churcher C."/>
            <person name="Cooper J."/>
            <person name="Haydock S."/>
            <person name="van Driessche N."/>
            <person name="Cronin A."/>
            <person name="Goodhead I."/>
            <person name="Muzny D."/>
            <person name="Mourier T."/>
            <person name="Pain A."/>
            <person name="Lu M."/>
            <person name="Harper D."/>
            <person name="Lindsay R."/>
            <person name="Hauser H."/>
            <person name="James K."/>
            <person name="Quiles M."/>
            <person name="Madan Babu M."/>
            <person name="Saito T."/>
            <person name="Buchrieser C."/>
            <person name="Wardroper A."/>
            <person name="Felder M."/>
            <person name="Thangavelu M."/>
            <person name="Johnson D."/>
            <person name="Knights A."/>
            <person name="Loulseged H."/>
            <person name="Mungall K."/>
            <person name="Oliver K."/>
            <person name="Price C."/>
            <person name="Quail M.A."/>
            <person name="Urushihara H."/>
            <person name="Hernandez J."/>
            <person name="Rabbinowitsch E."/>
            <person name="Steffen D."/>
            <person name="Sanders M."/>
            <person name="Ma J."/>
            <person name="Kohara Y."/>
            <person name="Sharp S."/>
            <person name="Simmonds M."/>
            <person name="Spiegler S."/>
            <person name="Tivey A."/>
            <person name="Sugano S."/>
            <person name="White B."/>
            <person name="Walker D."/>
            <person name="Woodward J."/>
            <person name="Winckler T."/>
            <person name="Tanaka Y."/>
            <person name="Shaulsky G."/>
            <person name="Schleicher M."/>
            <person name="Weinstock G."/>
            <person name="Rosenthal A."/>
            <person name="Cox E.C."/>
            <person name="Chisholm R.L."/>
            <person name="Gibbs R."/>
            <person name="Loomis W.F."/>
            <person name="Platzer M."/>
            <person name="Kay R.R."/>
            <person name="Williams J."/>
            <person name="Dear P.H."/>
            <person name="Noegel A.A."/>
            <person name="Barrell B."/>
            <person name="Kuspa A."/>
        </authorList>
    </citation>
    <scope>NUCLEOTIDE SEQUENCE [LARGE SCALE GENOMIC DNA]</scope>
    <source>
        <strain evidence="5 6">AX4</strain>
    </source>
</reference>
<dbReference type="InterPro" id="IPR001611">
    <property type="entry name" value="Leu-rich_rpt"/>
</dbReference>
<dbReference type="CDD" id="cd00603">
    <property type="entry name" value="IPT_PCSR"/>
    <property type="match status" value="1"/>
</dbReference>
<feature type="transmembrane region" description="Helical" evidence="1">
    <location>
        <begin position="919"/>
        <end position="943"/>
    </location>
</feature>
<feature type="signal peptide" evidence="2">
    <location>
        <begin position="1"/>
        <end position="21"/>
    </location>
</feature>
<dbReference type="FunCoup" id="Q54QV2">
    <property type="interactions" value="744"/>
</dbReference>
<dbReference type="InterPro" id="IPR054484">
    <property type="entry name" value="ComC_SSD"/>
</dbReference>
<dbReference type="InterPro" id="IPR002909">
    <property type="entry name" value="IPT_dom"/>
</dbReference>
<dbReference type="PANTHER" id="PTHR24032">
    <property type="entry name" value="EGF-LIKE DOMAIN-CONTAINING PROTEIN-RELATED-RELATED"/>
    <property type="match status" value="1"/>
</dbReference>
<dbReference type="AlphaFoldDB" id="Q54QV2"/>
<dbReference type="RefSeq" id="XP_638921.1">
    <property type="nucleotide sequence ID" value="XM_633829.1"/>
</dbReference>
<proteinExistence type="predicted"/>
<keyword evidence="2" id="KW-0732">Signal</keyword>
<dbReference type="SUPFAM" id="SSF52058">
    <property type="entry name" value="L domain-like"/>
    <property type="match status" value="1"/>
</dbReference>
<evidence type="ECO:0000313" key="6">
    <source>
        <dbReference type="Proteomes" id="UP000002195"/>
    </source>
</evidence>
<dbReference type="Pfam" id="PF22933">
    <property type="entry name" value="ComC_SSD"/>
    <property type="match status" value="1"/>
</dbReference>
<dbReference type="PANTHER" id="PTHR24032:SF24">
    <property type="entry name" value="EGF-LIKE DOMAIN-CONTAINING PROTEIN-RELATED"/>
    <property type="match status" value="1"/>
</dbReference>
<protein>
    <submittedName>
        <fullName evidence="5">Uncharacterized protein</fullName>
    </submittedName>
</protein>
<dbReference type="InterPro" id="IPR053331">
    <property type="entry name" value="EGF-like_comC"/>
</dbReference>
<keyword evidence="1" id="KW-1133">Transmembrane helix</keyword>
<feature type="domain" description="IPT/TIG" evidence="3">
    <location>
        <begin position="574"/>
        <end position="645"/>
    </location>
</feature>
<dbReference type="Pfam" id="PF01833">
    <property type="entry name" value="TIG"/>
    <property type="match status" value="1"/>
</dbReference>
<dbReference type="eggNOG" id="ENOG502RF2Y">
    <property type="taxonomic scope" value="Eukaryota"/>
</dbReference>
<dbReference type="Pfam" id="PF00560">
    <property type="entry name" value="LRR_1"/>
    <property type="match status" value="3"/>
</dbReference>
<dbReference type="HOGENOM" id="CLU_003793_0_0_1"/>
<sequence>MFNIQLLIFIIIFSFISLSFGQLALEEKESIDILLNSYNLLPISNNNYCELPQYFLCDATNSTILKINLNGDFNNFTIFPNGTIDKFTKLRDISIKNSVLSNLFFDEMPALLKNLDLDNCSISSFPNYFKNLLSLTMNDVDFNGDISSFAINSLLTFKLTYSSSDKIKNYQILKTNQTRSPKNINEHIITVNNIVYNEFDTYGYLKFILGKYFIQDSFNEIGNITTKDLSIIDVGHFNQQITIPLEITSASDSISFRNIQFNTDDHEYLNFNNIQIYVFVFNNSNLKKIPYFYIGLEGLDLSNNQIIGELPDVEEPEKNENVRSINLSNNLIQGTIPPNYCYHGVILSNNNLTGDIPMCFICQLNDEYSRNRINGNNFNNYISGSTNGFPTCSGIKFTSNAIFSPGYGSIQARGINFGWQPNNFSQDNIFSTPELKFTVNIPNKEIYSFGYYNGLWEKLEKTNFTANVHFEIPNLNATLKFDILPPTFSDVIVIPYVNLGYVFTIIGQGISTYGYNSTVAVDDFNCISFFSSTSIIRCIVYQPQLAEKIYKITVFNNQTKLTGSYQYKFERLYPFIISVNPTTIQGGLASFYGSYGINSTNVTLFVGDQQCQNISFDPLLIKCTIGPGVGVHSINLTVDGVNWIGKNIYTFLLEKQNCPGDDKQCNGNGDCIDGNCFCFSGFGGLKCSNVIETSIKIKKNDTLIEMIKNGYSFGFSIKDIREIDITEKVVRQHNFTKWTLTPDSTLQKWTYINKFGNSIISYTIEQIIGEAKNYTFAGELIILQPGSLKLSANISNWEYLGSLNTLQLRIESSVKAQQENECEQTSNIQSNGNGFSLNYITIQKDKNIFSGRFIDKVVSDGRPTFSKVSISEQSENSITVSISLPYCKECLIDPDFSVMINPDIPSNPCSNNQPSKLKWVIPVSVILGLLGLFGIFAIVFFLARDRIYISRKGGIIILKKIKKTSKMNE</sequence>